<dbReference type="OrthoDB" id="190168at2"/>
<comment type="caution">
    <text evidence="6">The sequence shown here is derived from an EMBL/GenBank/DDBJ whole genome shotgun (WGS) entry which is preliminary data.</text>
</comment>
<name>A0A4R1HUL6_PSEEN</name>
<evidence type="ECO:0000259" key="5">
    <source>
        <dbReference type="Pfam" id="PF22624"/>
    </source>
</evidence>
<accession>A0A4R1HUL6</accession>
<dbReference type="GO" id="GO:0008897">
    <property type="term" value="F:holo-[acyl-carrier-protein] synthase activity"/>
    <property type="evidence" value="ECO:0007669"/>
    <property type="project" value="InterPro"/>
</dbReference>
<reference evidence="6 7" key="1">
    <citation type="submission" date="2019-03" db="EMBL/GenBank/DDBJ databases">
        <title>Sequencing the genomes of 1000 actinobacteria strains.</title>
        <authorList>
            <person name="Klenk H.-P."/>
        </authorList>
    </citation>
    <scope>NUCLEOTIDE SEQUENCE [LARGE SCALE GENOMIC DNA]</scope>
    <source>
        <strain evidence="6 7">DSM 44969</strain>
    </source>
</reference>
<dbReference type="SUPFAM" id="SSF56214">
    <property type="entry name" value="4'-phosphopantetheinyl transferase"/>
    <property type="match status" value="2"/>
</dbReference>
<dbReference type="InterPro" id="IPR037143">
    <property type="entry name" value="4-PPantetheinyl_Trfase_dom_sf"/>
</dbReference>
<keyword evidence="2 6" id="KW-0808">Transferase</keyword>
<evidence type="ECO:0000313" key="6">
    <source>
        <dbReference type="EMBL" id="TCK25101.1"/>
    </source>
</evidence>
<evidence type="ECO:0000256" key="2">
    <source>
        <dbReference type="ARBA" id="ARBA00022679"/>
    </source>
</evidence>
<dbReference type="InterPro" id="IPR055066">
    <property type="entry name" value="AASDHPPT_N"/>
</dbReference>
<dbReference type="InterPro" id="IPR008278">
    <property type="entry name" value="4-PPantetheinyl_Trfase_dom"/>
</dbReference>
<gene>
    <name evidence="6" type="ORF">EV378_0898</name>
</gene>
<dbReference type="Pfam" id="PF01648">
    <property type="entry name" value="ACPS"/>
    <property type="match status" value="1"/>
</dbReference>
<dbReference type="EMBL" id="SMFZ01000001">
    <property type="protein sequence ID" value="TCK25101.1"/>
    <property type="molecule type" value="Genomic_DNA"/>
</dbReference>
<evidence type="ECO:0000256" key="1">
    <source>
        <dbReference type="ARBA" id="ARBA00010990"/>
    </source>
</evidence>
<sequence>MASPAQSPGPVTVWWARPLDPDTHPRLVALLDDRERTRMAAFRRPEDRHRYLAAHALARLVLAAHLDADPAAIAMDRTCRCGEQHGKPTLAASPESPGFSLTHSGELVGVALGPGAVGLDVEQHRGIEVDGMSDHVLSPAERSAYTLDQQSFLVTWTRKEALLKVTGDGLSSPMTGITLGPPDTDAVVRDWAGGPDGPVWVRDLASPLDDHPAAVAGLGPSAPDVRTEDGDAVLSG</sequence>
<dbReference type="PANTHER" id="PTHR12215:SF10">
    <property type="entry name" value="L-AMINOADIPATE-SEMIALDEHYDE DEHYDROGENASE-PHOSPHOPANTETHEINYL TRANSFERASE"/>
    <property type="match status" value="1"/>
</dbReference>
<dbReference type="GO" id="GO:0005829">
    <property type="term" value="C:cytosol"/>
    <property type="evidence" value="ECO:0007669"/>
    <property type="project" value="TreeGrafter"/>
</dbReference>
<dbReference type="Proteomes" id="UP000295560">
    <property type="component" value="Unassembled WGS sequence"/>
</dbReference>
<dbReference type="GO" id="GO:0000287">
    <property type="term" value="F:magnesium ion binding"/>
    <property type="evidence" value="ECO:0007669"/>
    <property type="project" value="InterPro"/>
</dbReference>
<feature type="region of interest" description="Disordered" evidence="3">
    <location>
        <begin position="211"/>
        <end position="236"/>
    </location>
</feature>
<evidence type="ECO:0000256" key="3">
    <source>
        <dbReference type="SAM" id="MobiDB-lite"/>
    </source>
</evidence>
<dbReference type="Gene3D" id="3.90.470.20">
    <property type="entry name" value="4'-phosphopantetheinyl transferase domain"/>
    <property type="match status" value="1"/>
</dbReference>
<evidence type="ECO:0000313" key="7">
    <source>
        <dbReference type="Proteomes" id="UP000295560"/>
    </source>
</evidence>
<dbReference type="RefSeq" id="WP_132421443.1">
    <property type="nucleotide sequence ID" value="NZ_SMFZ01000001.1"/>
</dbReference>
<dbReference type="AlphaFoldDB" id="A0A4R1HUL6"/>
<comment type="similarity">
    <text evidence="1">Belongs to the P-Pant transferase superfamily. Gsp/Sfp/HetI/AcpT family.</text>
</comment>
<protein>
    <submittedName>
        <fullName evidence="6">4'-phosphopantetheinyl transferase</fullName>
    </submittedName>
</protein>
<organism evidence="6 7">
    <name type="scientific">Pseudonocardia endophytica</name>
    <dbReference type="NCBI Taxonomy" id="401976"/>
    <lineage>
        <taxon>Bacteria</taxon>
        <taxon>Bacillati</taxon>
        <taxon>Actinomycetota</taxon>
        <taxon>Actinomycetes</taxon>
        <taxon>Pseudonocardiales</taxon>
        <taxon>Pseudonocardiaceae</taxon>
        <taxon>Pseudonocardia</taxon>
    </lineage>
</organism>
<evidence type="ECO:0000259" key="4">
    <source>
        <dbReference type="Pfam" id="PF01648"/>
    </source>
</evidence>
<dbReference type="InterPro" id="IPR050559">
    <property type="entry name" value="P-Pant_transferase_sf"/>
</dbReference>
<dbReference type="PANTHER" id="PTHR12215">
    <property type="entry name" value="PHOSPHOPANTETHEINE TRANSFERASE"/>
    <property type="match status" value="1"/>
</dbReference>
<dbReference type="GO" id="GO:0019878">
    <property type="term" value="P:lysine biosynthetic process via aminoadipic acid"/>
    <property type="evidence" value="ECO:0007669"/>
    <property type="project" value="TreeGrafter"/>
</dbReference>
<feature type="domain" description="4'-phosphopantetheinyl transferase" evidence="4">
    <location>
        <begin position="116"/>
        <end position="216"/>
    </location>
</feature>
<feature type="domain" description="4'-phosphopantetheinyl transferase N-terminal" evidence="5">
    <location>
        <begin position="26"/>
        <end position="111"/>
    </location>
</feature>
<keyword evidence="7" id="KW-1185">Reference proteome</keyword>
<dbReference type="Pfam" id="PF22624">
    <property type="entry name" value="AASDHPPT_N"/>
    <property type="match status" value="1"/>
</dbReference>
<proteinExistence type="inferred from homology"/>